<comment type="caution">
    <text evidence="1">The sequence shown here is derived from an EMBL/GenBank/DDBJ whole genome shotgun (WGS) entry which is preliminary data.</text>
</comment>
<evidence type="ECO:0000313" key="1">
    <source>
        <dbReference type="EMBL" id="GLK88548.1"/>
    </source>
</evidence>
<dbReference type="Pfam" id="PF14085">
    <property type="entry name" value="DUF4265"/>
    <property type="match status" value="1"/>
</dbReference>
<organism evidence="1 2">
    <name type="scientific">Pseudomonas turukhanskensis</name>
    <dbReference type="NCBI Taxonomy" id="1806536"/>
    <lineage>
        <taxon>Bacteria</taxon>
        <taxon>Pseudomonadati</taxon>
        <taxon>Pseudomonadota</taxon>
        <taxon>Gammaproteobacteria</taxon>
        <taxon>Pseudomonadales</taxon>
        <taxon>Pseudomonadaceae</taxon>
        <taxon>Pseudomonas</taxon>
    </lineage>
</organism>
<reference evidence="1" key="1">
    <citation type="journal article" date="2014" name="Int. J. Syst. Evol. Microbiol.">
        <title>Complete genome sequence of Corynebacterium casei LMG S-19264T (=DSM 44701T), isolated from a smear-ripened cheese.</title>
        <authorList>
            <consortium name="US DOE Joint Genome Institute (JGI-PGF)"/>
            <person name="Walter F."/>
            <person name="Albersmeier A."/>
            <person name="Kalinowski J."/>
            <person name="Ruckert C."/>
        </authorList>
    </citation>
    <scope>NUCLEOTIDE SEQUENCE</scope>
    <source>
        <strain evidence="1">VKM B-2935</strain>
    </source>
</reference>
<proteinExistence type="predicted"/>
<keyword evidence="2" id="KW-1185">Reference proteome</keyword>
<gene>
    <name evidence="1" type="ORF">GCM10017655_16100</name>
</gene>
<reference evidence="1" key="2">
    <citation type="submission" date="2023-01" db="EMBL/GenBank/DDBJ databases">
        <authorList>
            <person name="Sun Q."/>
            <person name="Evtushenko L."/>
        </authorList>
    </citation>
    <scope>NUCLEOTIDE SEQUENCE</scope>
    <source>
        <strain evidence="1">VKM B-2935</strain>
    </source>
</reference>
<protein>
    <recommendedName>
        <fullName evidence="3">DUF4265 domain-containing protein</fullName>
    </recommendedName>
</protein>
<dbReference type="EMBL" id="BSFN01000003">
    <property type="protein sequence ID" value="GLK88548.1"/>
    <property type="molecule type" value="Genomic_DNA"/>
</dbReference>
<evidence type="ECO:0008006" key="3">
    <source>
        <dbReference type="Google" id="ProtNLM"/>
    </source>
</evidence>
<evidence type="ECO:0000313" key="2">
    <source>
        <dbReference type="Proteomes" id="UP001143328"/>
    </source>
</evidence>
<sequence>MPPIRTNAVANRWRGTRIMGSDNLVKVVLQQTYEDGAHPEVETPWAESLGNDLYQLKNFPFTFYGLSFDDIFEARPCPEDDDERPHFVKVVEKSGHKTVRIILDEPLRESEQSRQILEQLKKFDCGYEGDGYRSFTINIQPHCDFWEVCHFLTDSDVDWEHADPTYEELHPQVPG</sequence>
<name>A0A9W6K5C8_9PSED</name>
<accession>A0A9W6K5C8</accession>
<dbReference type="AlphaFoldDB" id="A0A9W6K5C8"/>
<dbReference type="InterPro" id="IPR025361">
    <property type="entry name" value="DUF4265"/>
</dbReference>
<dbReference type="Proteomes" id="UP001143328">
    <property type="component" value="Unassembled WGS sequence"/>
</dbReference>